<organism evidence="1 2">
    <name type="scientific">Mycolicibacterium helvum</name>
    <dbReference type="NCBI Taxonomy" id="1534349"/>
    <lineage>
        <taxon>Bacteria</taxon>
        <taxon>Bacillati</taxon>
        <taxon>Actinomycetota</taxon>
        <taxon>Actinomycetes</taxon>
        <taxon>Mycobacteriales</taxon>
        <taxon>Mycobacteriaceae</taxon>
        <taxon>Mycolicibacterium</taxon>
    </lineage>
</organism>
<proteinExistence type="predicted"/>
<evidence type="ECO:0000313" key="2">
    <source>
        <dbReference type="Proteomes" id="UP000467148"/>
    </source>
</evidence>
<dbReference type="PROSITE" id="PS51257">
    <property type="entry name" value="PROKAR_LIPOPROTEIN"/>
    <property type="match status" value="1"/>
</dbReference>
<dbReference type="KEGG" id="mhev:MHEL_10630"/>
<sequence>MGQRAALSHGLAAACHGDKDGLTCGVTHRQAVFVRACIEYSDVVACGPFDQSDQIAQWLTPQVVVAAEFRGRHRGLVLS</sequence>
<dbReference type="Proteomes" id="UP000467148">
    <property type="component" value="Chromosome"/>
</dbReference>
<dbReference type="AlphaFoldDB" id="A0A7I7T1K5"/>
<accession>A0A7I7T1K5</accession>
<dbReference type="EMBL" id="AP022596">
    <property type="protein sequence ID" value="BBY62820.1"/>
    <property type="molecule type" value="Genomic_DNA"/>
</dbReference>
<evidence type="ECO:0000313" key="1">
    <source>
        <dbReference type="EMBL" id="BBY62820.1"/>
    </source>
</evidence>
<keyword evidence="2" id="KW-1185">Reference proteome</keyword>
<name>A0A7I7T1K5_9MYCO</name>
<protein>
    <submittedName>
        <fullName evidence="1">Uncharacterized protein</fullName>
    </submittedName>
</protein>
<reference evidence="1 2" key="1">
    <citation type="journal article" date="2019" name="Emerg. Microbes Infect.">
        <title>Comprehensive subspecies identification of 175 nontuberculous mycobacteria species based on 7547 genomic profiles.</title>
        <authorList>
            <person name="Matsumoto Y."/>
            <person name="Kinjo T."/>
            <person name="Motooka D."/>
            <person name="Nabeya D."/>
            <person name="Jung N."/>
            <person name="Uechi K."/>
            <person name="Horii T."/>
            <person name="Iida T."/>
            <person name="Fujita J."/>
            <person name="Nakamura S."/>
        </authorList>
    </citation>
    <scope>NUCLEOTIDE SEQUENCE [LARGE SCALE GENOMIC DNA]</scope>
    <source>
        <strain evidence="1 2">JCM 30396</strain>
    </source>
</reference>
<gene>
    <name evidence="1" type="ORF">MHEL_10630</name>
</gene>